<protein>
    <submittedName>
        <fullName evidence="1">Uncharacterized protein</fullName>
    </submittedName>
</protein>
<dbReference type="AlphaFoldDB" id="A0A975CHN1"/>
<keyword evidence="2" id="KW-1185">Reference proteome</keyword>
<evidence type="ECO:0000313" key="1">
    <source>
        <dbReference type="EMBL" id="QTD46375.1"/>
    </source>
</evidence>
<evidence type="ECO:0000313" key="2">
    <source>
        <dbReference type="Proteomes" id="UP000663903"/>
    </source>
</evidence>
<gene>
    <name evidence="1" type="ORF">J1M35_05655</name>
</gene>
<sequence>MTVSWVIHLLYAAFIDPSLVQHIVQGTQPAHVTADWLKKQLPLPIAWTDQRQVMGLL</sequence>
<dbReference type="EMBL" id="CP071796">
    <property type="protein sequence ID" value="QTD46375.1"/>
    <property type="molecule type" value="Genomic_DNA"/>
</dbReference>
<dbReference type="Proteomes" id="UP000663903">
    <property type="component" value="Chromosome"/>
</dbReference>
<dbReference type="RefSeq" id="WP_208010274.1">
    <property type="nucleotide sequence ID" value="NZ_CP071796.1"/>
</dbReference>
<organism evidence="1 2">
    <name type="scientific">Ottowia testudinis</name>
    <dbReference type="NCBI Taxonomy" id="2816950"/>
    <lineage>
        <taxon>Bacteria</taxon>
        <taxon>Pseudomonadati</taxon>
        <taxon>Pseudomonadota</taxon>
        <taxon>Betaproteobacteria</taxon>
        <taxon>Burkholderiales</taxon>
        <taxon>Comamonadaceae</taxon>
        <taxon>Ottowia</taxon>
    </lineage>
</organism>
<proteinExistence type="predicted"/>
<reference evidence="1" key="1">
    <citation type="submission" date="2021-03" db="EMBL/GenBank/DDBJ databases">
        <title>Ottowia sp. 27C isolated from the cloaca of a Giant Asian pond turtle (Heosemys grandis).</title>
        <authorList>
            <person name="Spergser J."/>
            <person name="Busse H.-J."/>
        </authorList>
    </citation>
    <scope>NUCLEOTIDE SEQUENCE</scope>
    <source>
        <strain evidence="1">27C</strain>
    </source>
</reference>
<dbReference type="KEGG" id="otd:J1M35_05655"/>
<name>A0A975CHN1_9BURK</name>
<accession>A0A975CHN1</accession>